<organism evidence="2 3">
    <name type="scientific">Flammeovirga aprica JL-4</name>
    <dbReference type="NCBI Taxonomy" id="694437"/>
    <lineage>
        <taxon>Bacteria</taxon>
        <taxon>Pseudomonadati</taxon>
        <taxon>Bacteroidota</taxon>
        <taxon>Cytophagia</taxon>
        <taxon>Cytophagales</taxon>
        <taxon>Flammeovirgaceae</taxon>
        <taxon>Flammeovirga</taxon>
    </lineage>
</organism>
<gene>
    <name evidence="2" type="ORF">HHU12_22600</name>
</gene>
<dbReference type="EMBL" id="JABANE010000074">
    <property type="protein sequence ID" value="NME70781.1"/>
    <property type="molecule type" value="Genomic_DNA"/>
</dbReference>
<dbReference type="PANTHER" id="PTHR12110">
    <property type="entry name" value="HYDROXYPYRUVATE ISOMERASE"/>
    <property type="match status" value="1"/>
</dbReference>
<dbReference type="InterPro" id="IPR050312">
    <property type="entry name" value="IolE/XylAMocC-like"/>
</dbReference>
<dbReference type="GO" id="GO:0016853">
    <property type="term" value="F:isomerase activity"/>
    <property type="evidence" value="ECO:0007669"/>
    <property type="project" value="UniProtKB-KW"/>
</dbReference>
<dbReference type="AlphaFoldDB" id="A0A7X9XBI4"/>
<reference evidence="2 3" key="1">
    <citation type="submission" date="2020-04" db="EMBL/GenBank/DDBJ databases">
        <title>Flammeovirga sp. SR4, a novel species isolated from seawater.</title>
        <authorList>
            <person name="Wang X."/>
        </authorList>
    </citation>
    <scope>NUCLEOTIDE SEQUENCE [LARGE SCALE GENOMIC DNA]</scope>
    <source>
        <strain evidence="2 3">ATCC 23126</strain>
    </source>
</reference>
<feature type="domain" description="Xylose isomerase-like TIM barrel" evidence="1">
    <location>
        <begin position="33"/>
        <end position="276"/>
    </location>
</feature>
<sequence length="280" mass="32629">MNKQTLYADNLGLQLWTLRNEIEKDPETTLMKVADLGYKQLEGMSLPQVMALKEIASNTGLSFYSSFFQWTYLTQNWELANQKGVRKINNINSFEHLVELAYQQGLTHLTFGYIFEEERGVENYRKWAEILNKAGEQCKAAGITLSYHHHGFEFKEEKNTTIFDLLLERLDFDLVKFELDTFWLEIAGMNPLKMLQKLEGKVSALHLKALKSNSQIYYNDQIVPHDFFVPLGKGVIDFSAILGEAKRQQIKTCFVEQDYAKNPFQSIEESINWLKRYEKQ</sequence>
<dbReference type="InterPro" id="IPR013022">
    <property type="entry name" value="Xyl_isomerase-like_TIM-brl"/>
</dbReference>
<evidence type="ECO:0000259" key="1">
    <source>
        <dbReference type="Pfam" id="PF01261"/>
    </source>
</evidence>
<dbReference type="InterPro" id="IPR036237">
    <property type="entry name" value="Xyl_isomerase-like_sf"/>
</dbReference>
<dbReference type="RefSeq" id="WP_169659011.1">
    <property type="nucleotide sequence ID" value="NZ_JABANE010000074.1"/>
</dbReference>
<accession>A0A7X9XBI4</accession>
<dbReference type="SUPFAM" id="SSF51658">
    <property type="entry name" value="Xylose isomerase-like"/>
    <property type="match status" value="1"/>
</dbReference>
<evidence type="ECO:0000313" key="2">
    <source>
        <dbReference type="EMBL" id="NME70781.1"/>
    </source>
</evidence>
<dbReference type="Gene3D" id="3.20.20.150">
    <property type="entry name" value="Divalent-metal-dependent TIM barrel enzymes"/>
    <property type="match status" value="1"/>
</dbReference>
<dbReference type="PANTHER" id="PTHR12110:SF41">
    <property type="entry name" value="INOSOSE DEHYDRATASE"/>
    <property type="match status" value="1"/>
</dbReference>
<evidence type="ECO:0000313" key="3">
    <source>
        <dbReference type="Proteomes" id="UP000576082"/>
    </source>
</evidence>
<dbReference type="Pfam" id="PF01261">
    <property type="entry name" value="AP_endonuc_2"/>
    <property type="match status" value="1"/>
</dbReference>
<name>A0A7X9XBI4_9BACT</name>
<keyword evidence="3" id="KW-1185">Reference proteome</keyword>
<keyword evidence="2" id="KW-0413">Isomerase</keyword>
<comment type="caution">
    <text evidence="2">The sequence shown here is derived from an EMBL/GenBank/DDBJ whole genome shotgun (WGS) entry which is preliminary data.</text>
</comment>
<protein>
    <submittedName>
        <fullName evidence="2">Sugar phosphate isomerase/epimerase</fullName>
    </submittedName>
</protein>
<proteinExistence type="predicted"/>
<dbReference type="Proteomes" id="UP000576082">
    <property type="component" value="Unassembled WGS sequence"/>
</dbReference>